<dbReference type="PANTHER" id="PTHR12192:SF26">
    <property type="entry name" value="GLUTATHIONE-SPECIFIC GAMMA-GLUTAMYLCYCLOTRANSFERASE 1"/>
    <property type="match status" value="1"/>
</dbReference>
<dbReference type="Proteomes" id="UP000194236">
    <property type="component" value="Unassembled WGS sequence"/>
</dbReference>
<protein>
    <recommendedName>
        <fullName evidence="2">glutathione-specific gamma-glutamylcyclotransferase</fullName>
        <ecNumber evidence="2">4.3.2.7</ecNumber>
    </recommendedName>
</protein>
<evidence type="ECO:0000256" key="4">
    <source>
        <dbReference type="ARBA" id="ARBA00048073"/>
    </source>
</evidence>
<comment type="similarity">
    <text evidence="1">Belongs to the gamma-glutamylcyclotransferase family. ChaC subfamily.</text>
</comment>
<dbReference type="GO" id="GO:0061928">
    <property type="term" value="F:glutathione specific gamma-glutamylcyclotransferase activity"/>
    <property type="evidence" value="ECO:0007669"/>
    <property type="project" value="UniProtKB-EC"/>
</dbReference>
<dbReference type="EC" id="4.3.2.7" evidence="2"/>
<gene>
    <name evidence="5" type="ORF">BLA29_000675</name>
</gene>
<dbReference type="OrthoDB" id="1933483at2759"/>
<dbReference type="PANTHER" id="PTHR12192">
    <property type="entry name" value="CATION TRANSPORT PROTEIN CHAC-RELATED"/>
    <property type="match status" value="1"/>
</dbReference>
<name>A0A1Y3BM69_EURMA</name>
<accession>A0A1Y3BM69</accession>
<organism evidence="5 6">
    <name type="scientific">Euroglyphus maynei</name>
    <name type="common">Mayne's house dust mite</name>
    <dbReference type="NCBI Taxonomy" id="6958"/>
    <lineage>
        <taxon>Eukaryota</taxon>
        <taxon>Metazoa</taxon>
        <taxon>Ecdysozoa</taxon>
        <taxon>Arthropoda</taxon>
        <taxon>Chelicerata</taxon>
        <taxon>Arachnida</taxon>
        <taxon>Acari</taxon>
        <taxon>Acariformes</taxon>
        <taxon>Sarcoptiformes</taxon>
        <taxon>Astigmata</taxon>
        <taxon>Psoroptidia</taxon>
        <taxon>Analgoidea</taxon>
        <taxon>Pyroglyphidae</taxon>
        <taxon>Pyroglyphinae</taxon>
        <taxon>Euroglyphus</taxon>
    </lineage>
</organism>
<dbReference type="Gene3D" id="3.10.490.10">
    <property type="entry name" value="Gamma-glutamyl cyclotransferase-like"/>
    <property type="match status" value="1"/>
</dbReference>
<dbReference type="SUPFAM" id="SSF110857">
    <property type="entry name" value="Gamma-glutamyl cyclotransferase-like"/>
    <property type="match status" value="1"/>
</dbReference>
<evidence type="ECO:0000313" key="5">
    <source>
        <dbReference type="EMBL" id="OTF81187.1"/>
    </source>
</evidence>
<evidence type="ECO:0000256" key="2">
    <source>
        <dbReference type="ARBA" id="ARBA00012344"/>
    </source>
</evidence>
<dbReference type="AlphaFoldDB" id="A0A1Y3BM69"/>
<dbReference type="GO" id="GO:0006751">
    <property type="term" value="P:glutathione catabolic process"/>
    <property type="evidence" value="ECO:0007669"/>
    <property type="project" value="InterPro"/>
</dbReference>
<evidence type="ECO:0000256" key="3">
    <source>
        <dbReference type="ARBA" id="ARBA00023239"/>
    </source>
</evidence>
<reference evidence="5 6" key="1">
    <citation type="submission" date="2017-03" db="EMBL/GenBank/DDBJ databases">
        <title>Genome Survey of Euroglyphus maynei.</title>
        <authorList>
            <person name="Arlian L.G."/>
            <person name="Morgan M.S."/>
            <person name="Rider S.D."/>
        </authorList>
    </citation>
    <scope>NUCLEOTIDE SEQUENCE [LARGE SCALE GENOMIC DNA]</scope>
    <source>
        <strain evidence="5">Arlian Lab</strain>
        <tissue evidence="5">Whole body</tissue>
    </source>
</reference>
<dbReference type="Pfam" id="PF04752">
    <property type="entry name" value="ChaC"/>
    <property type="match status" value="1"/>
</dbReference>
<keyword evidence="6" id="KW-1185">Reference proteome</keyword>
<dbReference type="InterPro" id="IPR006840">
    <property type="entry name" value="ChaC"/>
</dbReference>
<evidence type="ECO:0000256" key="1">
    <source>
        <dbReference type="ARBA" id="ARBA00009662"/>
    </source>
</evidence>
<sequence length="244" mass="28053">MTNETVWVFAYGSLIWNPGFEYKKVIIGSIRGYSRRFFQGSDQHRGSPESLGRVATLIEDEQGSTWGLAFLIADDQTALEYLKQRESSIGGYTTIMTTFYPKDQRIKESIQTLVYIALPCNRLFLGPSQQLAIEIAQAKGFCGYNVEYLAKLVAFMKIELPHIVDEHLQQLELQVKQILHRNNPSLLKFFTDAIDLWLNNNVLTLDEKIDDSMKTAIKPILIQHRMIDNSKVPKQQQLRCMIKH</sequence>
<dbReference type="CDD" id="cd06661">
    <property type="entry name" value="GGCT_like"/>
    <property type="match status" value="1"/>
</dbReference>
<dbReference type="InterPro" id="IPR036568">
    <property type="entry name" value="GGCT-like_sf"/>
</dbReference>
<comment type="catalytic activity">
    <reaction evidence="4">
        <text>glutathione = L-cysteinylglycine + 5-oxo-L-proline</text>
        <dbReference type="Rhea" id="RHEA:47724"/>
        <dbReference type="ChEBI" id="CHEBI:57925"/>
        <dbReference type="ChEBI" id="CHEBI:58402"/>
        <dbReference type="ChEBI" id="CHEBI:61694"/>
        <dbReference type="EC" id="4.3.2.7"/>
    </reaction>
</comment>
<keyword evidence="3" id="KW-0456">Lyase</keyword>
<dbReference type="GO" id="GO:0005737">
    <property type="term" value="C:cytoplasm"/>
    <property type="evidence" value="ECO:0007669"/>
    <property type="project" value="TreeGrafter"/>
</dbReference>
<comment type="caution">
    <text evidence="5">The sequence shown here is derived from an EMBL/GenBank/DDBJ whole genome shotgun (WGS) entry which is preliminary data.</text>
</comment>
<proteinExistence type="inferred from homology"/>
<dbReference type="InterPro" id="IPR013024">
    <property type="entry name" value="GGCT-like"/>
</dbReference>
<dbReference type="EMBL" id="MUJZ01014901">
    <property type="protein sequence ID" value="OTF81187.1"/>
    <property type="molecule type" value="Genomic_DNA"/>
</dbReference>
<evidence type="ECO:0000313" key="6">
    <source>
        <dbReference type="Proteomes" id="UP000194236"/>
    </source>
</evidence>